<accession>A0A2R8A6K8</accession>
<dbReference type="PANTHER" id="PTHR46743">
    <property type="entry name" value="TEICHOIC ACIDS EXPORT ATP-BINDING PROTEIN TAGH"/>
    <property type="match status" value="1"/>
</dbReference>
<dbReference type="InterPro" id="IPR027417">
    <property type="entry name" value="P-loop_NTPase"/>
</dbReference>
<dbReference type="InterPro" id="IPR050683">
    <property type="entry name" value="Bact_Polysacc_Export_ATP-bd"/>
</dbReference>
<name>A0A2R8A6K8_9RHOB</name>
<evidence type="ECO:0000259" key="3">
    <source>
        <dbReference type="PROSITE" id="PS50893"/>
    </source>
</evidence>
<evidence type="ECO:0000256" key="1">
    <source>
        <dbReference type="ARBA" id="ARBA00022741"/>
    </source>
</evidence>
<dbReference type="InterPro" id="IPR003593">
    <property type="entry name" value="AAA+_ATPase"/>
</dbReference>
<dbReference type="RefSeq" id="WP_108780640.1">
    <property type="nucleotide sequence ID" value="NZ_OMKW01000001.1"/>
</dbReference>
<gene>
    <name evidence="4" type="primary">kpsT</name>
    <name evidence="4" type="ORF">POI8812_00164</name>
</gene>
<keyword evidence="5" id="KW-1185">Reference proteome</keyword>
<dbReference type="PANTHER" id="PTHR46743:SF2">
    <property type="entry name" value="TEICHOIC ACIDS EXPORT ATP-BINDING PROTEIN TAGH"/>
    <property type="match status" value="1"/>
</dbReference>
<evidence type="ECO:0000256" key="2">
    <source>
        <dbReference type="ARBA" id="ARBA00022840"/>
    </source>
</evidence>
<organism evidence="4 5">
    <name type="scientific">Pontivivens insulae</name>
    <dbReference type="NCBI Taxonomy" id="1639689"/>
    <lineage>
        <taxon>Bacteria</taxon>
        <taxon>Pseudomonadati</taxon>
        <taxon>Pseudomonadota</taxon>
        <taxon>Alphaproteobacteria</taxon>
        <taxon>Rhodobacterales</taxon>
        <taxon>Paracoccaceae</taxon>
        <taxon>Pontivivens</taxon>
    </lineage>
</organism>
<dbReference type="Gene3D" id="3.40.50.300">
    <property type="entry name" value="P-loop containing nucleotide triphosphate hydrolases"/>
    <property type="match status" value="1"/>
</dbReference>
<sequence>MIEFKNVSKSYWTGTRRKVILDNATFRIELGQSLGILAPNGTGKTTLISMMAGILKPDEGEIIRHSRISFPMGFMGVVNAALSGAENARFAGHFYGVDPDYVEAFCRWMCDLEEYFDQPVNTYSSGMAGRLSLSLLLSLDFDIYLVDEGMPTMADADFVRKAGEVFRERLEHATLVIVSHQPKTLEAFAQRAAILRYGRLHFFDTLDEAKVHYDYARR</sequence>
<evidence type="ECO:0000313" key="4">
    <source>
        <dbReference type="EMBL" id="SPF27869.1"/>
    </source>
</evidence>
<dbReference type="AlphaFoldDB" id="A0A2R8A6K8"/>
<keyword evidence="1" id="KW-0547">Nucleotide-binding</keyword>
<dbReference type="PROSITE" id="PS50893">
    <property type="entry name" value="ABC_TRANSPORTER_2"/>
    <property type="match status" value="1"/>
</dbReference>
<dbReference type="GO" id="GO:0016887">
    <property type="term" value="F:ATP hydrolysis activity"/>
    <property type="evidence" value="ECO:0007669"/>
    <property type="project" value="InterPro"/>
</dbReference>
<dbReference type="GO" id="GO:0005524">
    <property type="term" value="F:ATP binding"/>
    <property type="evidence" value="ECO:0007669"/>
    <property type="project" value="UniProtKB-KW"/>
</dbReference>
<dbReference type="SUPFAM" id="SSF52540">
    <property type="entry name" value="P-loop containing nucleoside triphosphate hydrolases"/>
    <property type="match status" value="1"/>
</dbReference>
<protein>
    <submittedName>
        <fullName evidence="4">Polysialic acid transport ATP-binding protein KpsT</fullName>
    </submittedName>
</protein>
<dbReference type="SMART" id="SM00382">
    <property type="entry name" value="AAA"/>
    <property type="match status" value="1"/>
</dbReference>
<reference evidence="4 5" key="1">
    <citation type="submission" date="2018-03" db="EMBL/GenBank/DDBJ databases">
        <authorList>
            <person name="Keele B.F."/>
        </authorList>
    </citation>
    <scope>NUCLEOTIDE SEQUENCE [LARGE SCALE GENOMIC DNA]</scope>
    <source>
        <strain evidence="4 5">CeCT 8812</strain>
    </source>
</reference>
<feature type="domain" description="ABC transporter" evidence="3">
    <location>
        <begin position="2"/>
        <end position="213"/>
    </location>
</feature>
<proteinExistence type="predicted"/>
<dbReference type="Proteomes" id="UP000244932">
    <property type="component" value="Unassembled WGS sequence"/>
</dbReference>
<dbReference type="EMBL" id="OMKW01000001">
    <property type="protein sequence ID" value="SPF27869.1"/>
    <property type="molecule type" value="Genomic_DNA"/>
</dbReference>
<dbReference type="Pfam" id="PF00005">
    <property type="entry name" value="ABC_tran"/>
    <property type="match status" value="1"/>
</dbReference>
<evidence type="ECO:0000313" key="5">
    <source>
        <dbReference type="Proteomes" id="UP000244932"/>
    </source>
</evidence>
<dbReference type="InterPro" id="IPR003439">
    <property type="entry name" value="ABC_transporter-like_ATP-bd"/>
</dbReference>
<dbReference type="OrthoDB" id="9778870at2"/>
<keyword evidence="2 4" id="KW-0067">ATP-binding</keyword>